<evidence type="ECO:0000313" key="1">
    <source>
        <dbReference type="EMBL" id="PRT53597.1"/>
    </source>
</evidence>
<gene>
    <name evidence="1" type="ORF">B9G98_01217</name>
</gene>
<comment type="caution">
    <text evidence="1">The sequence shown here is derived from an EMBL/GenBank/DDBJ whole genome shotgun (WGS) entry which is preliminary data.</text>
</comment>
<name>A0A2T0FF56_9ASCO</name>
<evidence type="ECO:0000313" key="2">
    <source>
        <dbReference type="Proteomes" id="UP000238350"/>
    </source>
</evidence>
<sequence>MLRRLARPRINTWGIRAVSSVPLKPLVEGAWVPAPARIAQLQKCADLVAAEKFRASRKILAQAGIEPLAPDNTAVVCALIESALSERLYQLAAVFYIRFYKLYSIPNRYLKTLVDGLTRYDPKLTPLHIKTLSELHHELGSSIKMDAFQKLRFLESSLAVQKSDARQVFTAYALAEKIDGAKIPDVVMQPLIKFFASKEDFGKIAQIWNYLCTNYQDTYLSHTDIVFPLLVLFLRRKRFRRLSLEIAHACLSRVADNPQYALGVAETARVAHDLALAEKLRTELKDNLPRPVVGQLMCLYANAGDYKQMADMVSRMENGKFTSVELGSLVKHYLQVDVDQAFEIIDKFSGATKYKVAAYTAVCDHAIGNKDLDQFKRYLDYIQRDAGFDAHGLCTNLQLKWDSQHEGFARAKRSYLNRSLTGRIDSKQRKIALNILMDLIIEQHLSEGALVWLESEYRRLHIPVGQFHKRLNARMASKEKKKFKLRLR</sequence>
<proteinExistence type="predicted"/>
<dbReference type="EMBL" id="NDIQ01000001">
    <property type="protein sequence ID" value="PRT53597.1"/>
    <property type="molecule type" value="Genomic_DNA"/>
</dbReference>
<accession>A0A2T0FF56</accession>
<protein>
    <submittedName>
        <fullName evidence="1">Uncharacterized protein</fullName>
    </submittedName>
</protein>
<dbReference type="Proteomes" id="UP000238350">
    <property type="component" value="Unassembled WGS sequence"/>
</dbReference>
<dbReference type="RefSeq" id="XP_024663543.1">
    <property type="nucleotide sequence ID" value="XM_024807775.1"/>
</dbReference>
<reference evidence="1 2" key="1">
    <citation type="submission" date="2017-04" db="EMBL/GenBank/DDBJ databases">
        <title>Genome sequencing of [Candida] sorbophila.</title>
        <authorList>
            <person name="Ahn J.O."/>
        </authorList>
    </citation>
    <scope>NUCLEOTIDE SEQUENCE [LARGE SCALE GENOMIC DNA]</scope>
    <source>
        <strain evidence="1 2">DS02</strain>
    </source>
</reference>
<keyword evidence="2" id="KW-1185">Reference proteome</keyword>
<dbReference type="GeneID" id="36514966"/>
<dbReference type="AlphaFoldDB" id="A0A2T0FF56"/>
<organism evidence="1 2">
    <name type="scientific">Wickerhamiella sorbophila</name>
    <dbReference type="NCBI Taxonomy" id="45607"/>
    <lineage>
        <taxon>Eukaryota</taxon>
        <taxon>Fungi</taxon>
        <taxon>Dikarya</taxon>
        <taxon>Ascomycota</taxon>
        <taxon>Saccharomycotina</taxon>
        <taxon>Dipodascomycetes</taxon>
        <taxon>Dipodascales</taxon>
        <taxon>Trichomonascaceae</taxon>
        <taxon>Wickerhamiella</taxon>
    </lineage>
</organism>